<evidence type="ECO:0000256" key="1">
    <source>
        <dbReference type="ARBA" id="ARBA00004906"/>
    </source>
</evidence>
<comment type="pathway">
    <text evidence="1">Protein modification; protein ubiquitination.</text>
</comment>
<keyword evidence="3" id="KW-0833">Ubl conjugation pathway</keyword>
<feature type="domain" description="Carbohydrate-binding/sugar hydrolysis" evidence="4">
    <location>
        <begin position="52"/>
        <end position="180"/>
    </location>
</feature>
<gene>
    <name evidence="5" type="ORF">C7452_0661</name>
</gene>
<dbReference type="PANTHER" id="PTHR22990:SF15">
    <property type="entry name" value="F-BOX ONLY PROTEIN 10"/>
    <property type="match status" value="1"/>
</dbReference>
<evidence type="ECO:0000313" key="5">
    <source>
        <dbReference type="EMBL" id="REE28641.1"/>
    </source>
</evidence>
<dbReference type="InterPro" id="IPR018975">
    <property type="entry name" value="Pseudomurein-binding_repeat"/>
</dbReference>
<dbReference type="InterPro" id="IPR007742">
    <property type="entry name" value="NosD_dom"/>
</dbReference>
<dbReference type="RefSeq" id="WP_115892219.1">
    <property type="nucleotide sequence ID" value="NZ_QREL01000001.1"/>
</dbReference>
<evidence type="ECO:0000256" key="2">
    <source>
        <dbReference type="ARBA" id="ARBA00022737"/>
    </source>
</evidence>
<dbReference type="EMBL" id="QREL01000001">
    <property type="protein sequence ID" value="REE28641.1"/>
    <property type="molecule type" value="Genomic_DNA"/>
</dbReference>
<dbReference type="Pfam" id="PF09373">
    <property type="entry name" value="PMBR"/>
    <property type="match status" value="2"/>
</dbReference>
<evidence type="ECO:0000313" key="6">
    <source>
        <dbReference type="Proteomes" id="UP000256864"/>
    </source>
</evidence>
<evidence type="ECO:0000259" key="4">
    <source>
        <dbReference type="SMART" id="SM00722"/>
    </source>
</evidence>
<dbReference type="InterPro" id="IPR051550">
    <property type="entry name" value="SCF-Subunits/Alg-Epimerases"/>
</dbReference>
<dbReference type="Gene3D" id="2.160.20.10">
    <property type="entry name" value="Single-stranded right-handed beta-helix, Pectin lyase-like"/>
    <property type="match status" value="1"/>
</dbReference>
<feature type="domain" description="Carbohydrate-binding/sugar hydrolysis" evidence="4">
    <location>
        <begin position="182"/>
        <end position="320"/>
    </location>
</feature>
<dbReference type="SMART" id="SM00710">
    <property type="entry name" value="PbH1"/>
    <property type="match status" value="9"/>
</dbReference>
<dbReference type="Gene3D" id="2.60.40.10">
    <property type="entry name" value="Immunoglobulins"/>
    <property type="match status" value="1"/>
</dbReference>
<dbReference type="Pfam" id="PF05048">
    <property type="entry name" value="NosD"/>
    <property type="match status" value="1"/>
</dbReference>
<proteinExistence type="predicted"/>
<dbReference type="Pfam" id="PF13229">
    <property type="entry name" value="Beta_helix"/>
    <property type="match status" value="1"/>
</dbReference>
<dbReference type="InterPro" id="IPR011050">
    <property type="entry name" value="Pectin_lyase_fold/virulence"/>
</dbReference>
<dbReference type="SUPFAM" id="SSF51126">
    <property type="entry name" value="Pectin lyase-like"/>
    <property type="match status" value="1"/>
</dbReference>
<dbReference type="InterPro" id="IPR012334">
    <property type="entry name" value="Pectin_lyas_fold"/>
</dbReference>
<comment type="caution">
    <text evidence="5">The sequence shown here is derived from an EMBL/GenBank/DDBJ whole genome shotgun (WGS) entry which is preliminary data.</text>
</comment>
<name>A0A371NDQ5_9EURY</name>
<dbReference type="SMART" id="SM00722">
    <property type="entry name" value="CASH"/>
    <property type="match status" value="2"/>
</dbReference>
<dbReference type="SUPFAM" id="SSF53474">
    <property type="entry name" value="alpha/beta-Hydrolases"/>
    <property type="match status" value="1"/>
</dbReference>
<organism evidence="5 6">
    <name type="scientific">Methanothermobacter defluvii</name>
    <dbReference type="NCBI Taxonomy" id="49339"/>
    <lineage>
        <taxon>Archaea</taxon>
        <taxon>Methanobacteriati</taxon>
        <taxon>Methanobacteriota</taxon>
        <taxon>Methanomada group</taxon>
        <taxon>Methanobacteria</taxon>
        <taxon>Methanobacteriales</taxon>
        <taxon>Methanobacteriaceae</taxon>
        <taxon>Methanothermobacter</taxon>
    </lineage>
</organism>
<protein>
    <submittedName>
        <fullName evidence="5">Parallel beta-helix repeat protein</fullName>
    </submittedName>
</protein>
<evidence type="ECO:0000256" key="3">
    <source>
        <dbReference type="ARBA" id="ARBA00022786"/>
    </source>
</evidence>
<dbReference type="InterPro" id="IPR006633">
    <property type="entry name" value="Carb-bd_sugar_hydrolysis-dom"/>
</dbReference>
<dbReference type="InterPro" id="IPR013783">
    <property type="entry name" value="Ig-like_fold"/>
</dbReference>
<dbReference type="Proteomes" id="UP000256864">
    <property type="component" value="Unassembled WGS sequence"/>
</dbReference>
<accession>A0A371NDQ5</accession>
<dbReference type="InterPro" id="IPR006626">
    <property type="entry name" value="PbH1"/>
</dbReference>
<keyword evidence="6" id="KW-1185">Reference proteome</keyword>
<dbReference type="InterPro" id="IPR039448">
    <property type="entry name" value="Beta_helix"/>
</dbReference>
<dbReference type="InterPro" id="IPR022441">
    <property type="entry name" value="Para_beta_helix_rpt-2"/>
</dbReference>
<dbReference type="NCBIfam" id="TIGR03804">
    <property type="entry name" value="para_beta_helix"/>
    <property type="match status" value="6"/>
</dbReference>
<dbReference type="AlphaFoldDB" id="A0A371NDQ5"/>
<reference evidence="5 6" key="1">
    <citation type="submission" date="2018-07" db="EMBL/GenBank/DDBJ databases">
        <title>Genomic Encyclopedia of Type Strains, Phase IV (KMG-IV): sequencing the most valuable type-strain genomes for metagenomic binning, comparative biology and taxonomic classification.</title>
        <authorList>
            <person name="Goeker M."/>
        </authorList>
    </citation>
    <scope>NUCLEOTIDE SEQUENCE [LARGE SCALE GENOMIC DNA]</scope>
    <source>
        <strain evidence="5 6">DSM 7466</strain>
    </source>
</reference>
<dbReference type="InterPro" id="IPR029058">
    <property type="entry name" value="AB_hydrolase_fold"/>
</dbReference>
<sequence length="660" mass="70918">MSRISFLVLVLAVAFLLVNGVSATVVNLNTTEEFSTIQAAIDNSTDGHHLIVNSGTYNENVLVNKALTLEANGTVTVSAGNTTMPVFNVTANNTQVKGFTITGGKPGIYLSGSNNTICNNIITSNGEEGIFLDSGSGNNTICNNIITSNGEEGIFLDSGSGNNTICNNTITNNSYGIGLYGGSDNIICNNTIASNSYEGIYLLGSDNNTICNNTVTNNQWGIYLYESSNNTICNNTIINNSNGIYLYGSNNTICNNTITNSSYGILLYGSGNTIVGNYFINNTNQTAGDLSGNYWNGTEVGNYWSDYAGDDLDGDGIGDTPYNLDQKPLIVDLMIENISTRGGIQVRVKNNGKADITRIDPNAQVPITIQYNSQEFTRDIDPLPGGGTQTITLNIVPAGNYQIITTILYNETTHYLETTTIRDANTSNNIKNINITAGNLKVTPRSGVAPLNIKVSADLTNTGDLPGNYTAGLIVNGRRVATKTVEVPAGGVVVVSFNYTLTSAGNYTLAINNLTAFVSVKISVRQLTDAASWVRAYYGRYGRLPGKVTISGQGYSMAQFLYLLCRATVNINAGNVAPISVKSVASPTAPGGWYRHGRLYRSSYVGVAKNILSFIDRYARAPNYTITGLGRIPFQRLVYVYSEIIKFYGTNKRLPNYVTI</sequence>
<keyword evidence="2" id="KW-0677">Repeat</keyword>
<dbReference type="PANTHER" id="PTHR22990">
    <property type="entry name" value="F-BOX ONLY PROTEIN"/>
    <property type="match status" value="1"/>
</dbReference>